<keyword evidence="1" id="KW-0472">Membrane</keyword>
<keyword evidence="1" id="KW-0812">Transmembrane</keyword>
<dbReference type="EMBL" id="MFVE01000002">
    <property type="protein sequence ID" value="OGI95784.1"/>
    <property type="molecule type" value="Genomic_DNA"/>
</dbReference>
<evidence type="ECO:0000313" key="3">
    <source>
        <dbReference type="Proteomes" id="UP000178104"/>
    </source>
</evidence>
<accession>A0A1F6XNS6</accession>
<protein>
    <submittedName>
        <fullName evidence="2">Uncharacterized protein</fullName>
    </submittedName>
</protein>
<gene>
    <name evidence="2" type="ORF">A2917_00530</name>
</gene>
<keyword evidence="1" id="KW-1133">Transmembrane helix</keyword>
<dbReference type="AlphaFoldDB" id="A0A1F6XNS6"/>
<comment type="caution">
    <text evidence="2">The sequence shown here is derived from an EMBL/GenBank/DDBJ whole genome shotgun (WGS) entry which is preliminary data.</text>
</comment>
<feature type="transmembrane region" description="Helical" evidence="1">
    <location>
        <begin position="6"/>
        <end position="25"/>
    </location>
</feature>
<evidence type="ECO:0000256" key="1">
    <source>
        <dbReference type="SAM" id="Phobius"/>
    </source>
</evidence>
<organism evidence="2 3">
    <name type="scientific">Candidatus Nomurabacteria bacterium RIFCSPLOWO2_01_FULL_42_17</name>
    <dbReference type="NCBI Taxonomy" id="1801780"/>
    <lineage>
        <taxon>Bacteria</taxon>
        <taxon>Candidatus Nomuraibacteriota</taxon>
    </lineage>
</organism>
<evidence type="ECO:0000313" key="2">
    <source>
        <dbReference type="EMBL" id="OGI95784.1"/>
    </source>
</evidence>
<proteinExistence type="predicted"/>
<reference evidence="2 3" key="1">
    <citation type="journal article" date="2016" name="Nat. Commun.">
        <title>Thousands of microbial genomes shed light on interconnected biogeochemical processes in an aquifer system.</title>
        <authorList>
            <person name="Anantharaman K."/>
            <person name="Brown C.T."/>
            <person name="Hug L.A."/>
            <person name="Sharon I."/>
            <person name="Castelle C.J."/>
            <person name="Probst A.J."/>
            <person name="Thomas B.C."/>
            <person name="Singh A."/>
            <person name="Wilkins M.J."/>
            <person name="Karaoz U."/>
            <person name="Brodie E.L."/>
            <person name="Williams K.H."/>
            <person name="Hubbard S.S."/>
            <person name="Banfield J.F."/>
        </authorList>
    </citation>
    <scope>NUCLEOTIDE SEQUENCE [LARGE SCALE GENOMIC DNA]</scope>
</reference>
<sequence>MNINKAQIIVVVLGILIVAGGIFSYNKSTDSFKEIFSKVSAELASKEFIRERVDGIFTVKDDELSALNNLPAGVYPKIHFSLDQVVSTDAGILLGGTKPYLSNIRILLEDFANDPVLFAAEVISMPKDMLLYVKLNELSGFPMDLSSIKGKWWRMDLKALVKNLGGTESDDILKAVEQGGIPNVSKEERQEQLAIVEKYENAARIKKLGDGQIEGSPSYRFSITLEKTELKNMLTELLGVIVKNAGEGQKVDALEIAAGIEDALQMIDIHNIELLVHKENYLPIQVKSSIEISDETGKNTGTMDLSVIIDGASPVEIKAPANSTDFMYLFSNLMTGMEIK</sequence>
<name>A0A1F6XNS6_9BACT</name>
<dbReference type="Proteomes" id="UP000178104">
    <property type="component" value="Unassembled WGS sequence"/>
</dbReference>
<dbReference type="STRING" id="1801780.A2917_00530"/>